<evidence type="ECO:0000313" key="2">
    <source>
        <dbReference type="EMBL" id="MFC5824161.1"/>
    </source>
</evidence>
<feature type="domain" description="AB hydrolase-1" evidence="1">
    <location>
        <begin position="20"/>
        <end position="252"/>
    </location>
</feature>
<dbReference type="RefSeq" id="WP_379513691.1">
    <property type="nucleotide sequence ID" value="NZ_JBHSPA010000013.1"/>
</dbReference>
<reference evidence="3" key="1">
    <citation type="journal article" date="2019" name="Int. J. Syst. Evol. Microbiol.">
        <title>The Global Catalogue of Microorganisms (GCM) 10K type strain sequencing project: providing services to taxonomists for standard genome sequencing and annotation.</title>
        <authorList>
            <consortium name="The Broad Institute Genomics Platform"/>
            <consortium name="The Broad Institute Genome Sequencing Center for Infectious Disease"/>
            <person name="Wu L."/>
            <person name="Ma J."/>
        </authorList>
    </citation>
    <scope>NUCLEOTIDE SEQUENCE [LARGE SCALE GENOMIC DNA]</scope>
    <source>
        <strain evidence="3">CCUG 53903</strain>
    </source>
</reference>
<dbReference type="Pfam" id="PF00561">
    <property type="entry name" value="Abhydrolase_1"/>
    <property type="match status" value="1"/>
</dbReference>
<accession>A0ABW1CER2</accession>
<dbReference type="SUPFAM" id="SSF53474">
    <property type="entry name" value="alpha/beta-Hydrolases"/>
    <property type="match status" value="1"/>
</dbReference>
<organism evidence="2 3">
    <name type="scientific">Nonomuraea insulae</name>
    <dbReference type="NCBI Taxonomy" id="1616787"/>
    <lineage>
        <taxon>Bacteria</taxon>
        <taxon>Bacillati</taxon>
        <taxon>Actinomycetota</taxon>
        <taxon>Actinomycetes</taxon>
        <taxon>Streptosporangiales</taxon>
        <taxon>Streptosporangiaceae</taxon>
        <taxon>Nonomuraea</taxon>
    </lineage>
</organism>
<dbReference type="Gene3D" id="3.40.50.1820">
    <property type="entry name" value="alpha/beta hydrolase"/>
    <property type="match status" value="1"/>
</dbReference>
<proteinExistence type="predicted"/>
<dbReference type="InterPro" id="IPR029058">
    <property type="entry name" value="AB_hydrolase_fold"/>
</dbReference>
<name>A0ABW1CER2_9ACTN</name>
<evidence type="ECO:0000313" key="3">
    <source>
        <dbReference type="Proteomes" id="UP001596058"/>
    </source>
</evidence>
<evidence type="ECO:0000259" key="1">
    <source>
        <dbReference type="Pfam" id="PF00561"/>
    </source>
</evidence>
<dbReference type="EMBL" id="JBHSPA010000013">
    <property type="protein sequence ID" value="MFC5824161.1"/>
    <property type="molecule type" value="Genomic_DNA"/>
</dbReference>
<dbReference type="PANTHER" id="PTHR43433:SF5">
    <property type="entry name" value="AB HYDROLASE-1 DOMAIN-CONTAINING PROTEIN"/>
    <property type="match status" value="1"/>
</dbReference>
<gene>
    <name evidence="2" type="ORF">ACFPZ3_09895</name>
</gene>
<dbReference type="GO" id="GO:0016787">
    <property type="term" value="F:hydrolase activity"/>
    <property type="evidence" value="ECO:0007669"/>
    <property type="project" value="UniProtKB-KW"/>
</dbReference>
<comment type="caution">
    <text evidence="2">The sequence shown here is derived from an EMBL/GenBank/DDBJ whole genome shotgun (WGS) entry which is preliminary data.</text>
</comment>
<protein>
    <submittedName>
        <fullName evidence="2">Alpha/beta fold hydrolase</fullName>
    </submittedName>
</protein>
<sequence>MSILKVPGAHLYYETLGSGPVMVMAPGASGTAEGFRRAAKYLAASYTVAVYDRRGFSRSRLEGPQDFGRRLETDADDLRRLVECLSDEPATLFGVSSGAIVVLEVLIRHPAVVGTLVAFEPPTVRLLSDGHTWVDFFHEVYDLYHRSGVEPALQQFREKTFAVSDRAAMARAMDLNAGDQMLANLAYWFEHELRQYPTTILKLDPLRTYADRIVLAAGRDSHGYPCREATIELGKQLGRQVIDFPGGHVGCMSQPADFAGELMRALIDRAV</sequence>
<dbReference type="Proteomes" id="UP001596058">
    <property type="component" value="Unassembled WGS sequence"/>
</dbReference>
<keyword evidence="2" id="KW-0378">Hydrolase</keyword>
<keyword evidence="3" id="KW-1185">Reference proteome</keyword>
<dbReference type="InterPro" id="IPR050471">
    <property type="entry name" value="AB_hydrolase"/>
</dbReference>
<dbReference type="InterPro" id="IPR000073">
    <property type="entry name" value="AB_hydrolase_1"/>
</dbReference>
<dbReference type="PANTHER" id="PTHR43433">
    <property type="entry name" value="HYDROLASE, ALPHA/BETA FOLD FAMILY PROTEIN"/>
    <property type="match status" value="1"/>
</dbReference>